<dbReference type="RefSeq" id="WP_253671469.1">
    <property type="nucleotide sequence ID" value="NZ_JAMTCP010000029.1"/>
</dbReference>
<name>A0ABT1HYM9_STRSD</name>
<accession>A0ABT1HYM9</accession>
<dbReference type="Pfam" id="PF00933">
    <property type="entry name" value="Glyco_hydro_3"/>
    <property type="match status" value="1"/>
</dbReference>
<dbReference type="Gene3D" id="3.20.20.300">
    <property type="entry name" value="Glycoside hydrolase, family 3, N-terminal domain"/>
    <property type="match status" value="1"/>
</dbReference>
<protein>
    <submittedName>
        <fullName evidence="6">Beta-N-acetylhexosaminidase</fullName>
    </submittedName>
</protein>
<dbReference type="Proteomes" id="UP001205311">
    <property type="component" value="Unassembled WGS sequence"/>
</dbReference>
<evidence type="ECO:0000256" key="2">
    <source>
        <dbReference type="ARBA" id="ARBA00022801"/>
    </source>
</evidence>
<sequence length="519" mass="52833">MTVSDPALPPDRGATHQESTVDGSDELTRLAHSVLLPGFLGTAAPDWVRRRIGEGLGGVVLFGRNVVDDEQVAALTATLRAERADVVVGIDEEGGDVTRLDAHRGSLVPGNHALGAVDDPALTAEVAGALGRRLAACGVTVDLAPCADLTLTPDDPVIGVRAFGGDASAAGRHVAAFVAGMQSTGVAACVKHFPGHGAATADSHHELPTLDRTEDELRTTELAPFLAGVEAGARSVMTGHLVVPAWGAEPATLNRRAIAGVLRGELGFTGAVITDALEMGAVAGRLGDLDGLTSAAVRALLAGADGLCLGGELADETVVAGVVDALVAAVRAGRLPEERLVEAARRVAELGVAPLAAPADLDALTELGLRAARRAVTVRGELALRSAPLVVDVVVPGSIAVGDVPWGVGPHLAELVPATVVRRVSPEVHPDEIRAAADGRPVVVVTRDAHRHPGTRDLVARLARIGLDLVHVETGVPGQDQGHDGRRPARVDTHGGSLVSLRAAAELLAASIAAPGGQG</sequence>
<dbReference type="EMBL" id="JAMTCP010000029">
    <property type="protein sequence ID" value="MCP2260623.1"/>
    <property type="molecule type" value="Genomic_DNA"/>
</dbReference>
<evidence type="ECO:0000256" key="3">
    <source>
        <dbReference type="ARBA" id="ARBA00023295"/>
    </source>
</evidence>
<evidence type="ECO:0000313" key="7">
    <source>
        <dbReference type="Proteomes" id="UP001205311"/>
    </source>
</evidence>
<dbReference type="PANTHER" id="PTHR30480:SF16">
    <property type="entry name" value="GLYCOSIDE HYDROLASE FAMILY 3 DOMAIN PROTEIN"/>
    <property type="match status" value="1"/>
</dbReference>
<dbReference type="SUPFAM" id="SSF51445">
    <property type="entry name" value="(Trans)glycosidases"/>
    <property type="match status" value="1"/>
</dbReference>
<dbReference type="InterPro" id="IPR036962">
    <property type="entry name" value="Glyco_hydro_3_N_sf"/>
</dbReference>
<evidence type="ECO:0000313" key="6">
    <source>
        <dbReference type="EMBL" id="MCP2260623.1"/>
    </source>
</evidence>
<keyword evidence="3" id="KW-0326">Glycosidase</keyword>
<gene>
    <name evidence="6" type="ORF">LX15_004342</name>
</gene>
<dbReference type="PANTHER" id="PTHR30480">
    <property type="entry name" value="BETA-HEXOSAMINIDASE-RELATED"/>
    <property type="match status" value="1"/>
</dbReference>
<dbReference type="InterPro" id="IPR050226">
    <property type="entry name" value="NagZ_Beta-hexosaminidase"/>
</dbReference>
<reference evidence="6 7" key="1">
    <citation type="submission" date="2022-06" db="EMBL/GenBank/DDBJ databases">
        <title>Genomic Encyclopedia of Archaeal and Bacterial Type Strains, Phase II (KMG-II): from individual species to whole genera.</title>
        <authorList>
            <person name="Goeker M."/>
        </authorList>
    </citation>
    <scope>NUCLEOTIDE SEQUENCE [LARGE SCALE GENOMIC DNA]</scope>
    <source>
        <strain evidence="6 7">DSM 40477</strain>
    </source>
</reference>
<evidence type="ECO:0000256" key="1">
    <source>
        <dbReference type="ARBA" id="ARBA00005336"/>
    </source>
</evidence>
<proteinExistence type="inferred from homology"/>
<evidence type="ECO:0000256" key="4">
    <source>
        <dbReference type="SAM" id="MobiDB-lite"/>
    </source>
</evidence>
<organism evidence="6 7">
    <name type="scientific">Streptoalloteichus tenebrarius (strain ATCC 17920 / DSM 40477 / JCM 4838 / CBS 697.72 / NBRC 16177 / NCIMB 11028 / NRRL B-12390 / A12253. 1 / ISP 5477)</name>
    <name type="common">Streptomyces tenebrarius</name>
    <dbReference type="NCBI Taxonomy" id="1933"/>
    <lineage>
        <taxon>Bacteria</taxon>
        <taxon>Bacillati</taxon>
        <taxon>Actinomycetota</taxon>
        <taxon>Actinomycetes</taxon>
        <taxon>Pseudonocardiales</taxon>
        <taxon>Pseudonocardiaceae</taxon>
        <taxon>Streptoalloteichus</taxon>
    </lineage>
</organism>
<evidence type="ECO:0000259" key="5">
    <source>
        <dbReference type="Pfam" id="PF00933"/>
    </source>
</evidence>
<dbReference type="InterPro" id="IPR017853">
    <property type="entry name" value="GH"/>
</dbReference>
<comment type="similarity">
    <text evidence="1">Belongs to the glycosyl hydrolase 3 family.</text>
</comment>
<feature type="region of interest" description="Disordered" evidence="4">
    <location>
        <begin position="1"/>
        <end position="23"/>
    </location>
</feature>
<keyword evidence="2" id="KW-0378">Hydrolase</keyword>
<feature type="domain" description="Glycoside hydrolase family 3 N-terminal" evidence="5">
    <location>
        <begin position="55"/>
        <end position="349"/>
    </location>
</feature>
<comment type="caution">
    <text evidence="6">The sequence shown here is derived from an EMBL/GenBank/DDBJ whole genome shotgun (WGS) entry which is preliminary data.</text>
</comment>
<dbReference type="InterPro" id="IPR001764">
    <property type="entry name" value="Glyco_hydro_3_N"/>
</dbReference>
<keyword evidence="7" id="KW-1185">Reference proteome</keyword>